<name>A0AAU8ECJ6_9VIRU</name>
<protein>
    <submittedName>
        <fullName evidence="1">Nucleotide pyrophosphohydrolase</fullName>
    </submittedName>
</protein>
<organism evidence="1">
    <name type="scientific">Klebsiella phage vB_Kpn16-P2</name>
    <dbReference type="NCBI Taxonomy" id="3230846"/>
    <lineage>
        <taxon>Viruses</taxon>
    </lineage>
</organism>
<dbReference type="InterPro" id="IPR023292">
    <property type="entry name" value="NTP_PyroPHydrolase-like_dom_sf"/>
</dbReference>
<dbReference type="Gene3D" id="1.10.3420.10">
    <property type="entry name" value="putative ntp pyrophosphohydrolase like domain"/>
    <property type="match status" value="1"/>
</dbReference>
<sequence length="154" mass="16942">MENSMQKDTLVDTQNWFIKAVPSPTHKNITTQIGCHLEEVAEMLEVLKSANPFQSMAIADTIASLVALSDRLKSYGEDTYLREGDRAELLDALCDQIVTATGIGTFLGMNIPGALSEVNRSNYSKFVDGKPVFNENQKVMKGPDYTPPALTPFI</sequence>
<evidence type="ECO:0000313" key="1">
    <source>
        <dbReference type="EMBL" id="XCG96167.1"/>
    </source>
</evidence>
<reference evidence="1" key="1">
    <citation type="submission" date="2024-05" db="EMBL/GenBank/DDBJ databases">
        <authorList>
            <person name="Ferriol-Gonzalez C."/>
            <person name="Concha-Eloko R."/>
            <person name="Bernabeu-Gimeno M."/>
            <person name="Fernandez-Cuenca F."/>
            <person name="Canada-Garcia J.E."/>
            <person name="Garcia-Cobos S."/>
            <person name="Sanjuan R."/>
            <person name="Domingo-Calap P."/>
        </authorList>
    </citation>
    <scope>NUCLEOTIDE SEQUENCE</scope>
</reference>
<dbReference type="CDD" id="cd11530">
    <property type="entry name" value="NTP-PPase_DR2231_like"/>
    <property type="match status" value="1"/>
</dbReference>
<accession>A0AAU8ECJ6</accession>
<dbReference type="EMBL" id="PP848842">
    <property type="protein sequence ID" value="XCG96167.1"/>
    <property type="molecule type" value="Genomic_DNA"/>
</dbReference>
<dbReference type="InterPro" id="IPR033653">
    <property type="entry name" value="NTP-PPase_DR2231-like"/>
</dbReference>
<gene>
    <name evidence="1" type="ORF">vBKpn16P2_52</name>
</gene>
<proteinExistence type="predicted"/>